<gene>
    <name evidence="1" type="ORF">GCM10025863_27530</name>
</gene>
<accession>A0ABN6X5Z4</accession>
<name>A0ABN6X5Z4_9MICO</name>
<evidence type="ECO:0000313" key="2">
    <source>
        <dbReference type="Proteomes" id="UP001321543"/>
    </source>
</evidence>
<sequence>MQRLIAYGRGRYSHLVNHLQVMRETLEPGSEVPASGVQFTQIHIRMLLAQAHIGVEDLDNLAVQLTLALEGPLLLALSAPPPPTARSVGSFEDSWQTLIERVCTRPAATAD</sequence>
<organism evidence="1 2">
    <name type="scientific">Microbacterium suwonense</name>
    <dbReference type="NCBI Taxonomy" id="683047"/>
    <lineage>
        <taxon>Bacteria</taxon>
        <taxon>Bacillati</taxon>
        <taxon>Actinomycetota</taxon>
        <taxon>Actinomycetes</taxon>
        <taxon>Micrococcales</taxon>
        <taxon>Microbacteriaceae</taxon>
        <taxon>Microbacterium</taxon>
    </lineage>
</organism>
<dbReference type="Proteomes" id="UP001321543">
    <property type="component" value="Chromosome"/>
</dbReference>
<dbReference type="RefSeq" id="WP_286300645.1">
    <property type="nucleotide sequence ID" value="NZ_AP027728.1"/>
</dbReference>
<protein>
    <submittedName>
        <fullName evidence="1">Uncharacterized protein</fullName>
    </submittedName>
</protein>
<proteinExistence type="predicted"/>
<reference evidence="2" key="1">
    <citation type="journal article" date="2019" name="Int. J. Syst. Evol. Microbiol.">
        <title>The Global Catalogue of Microorganisms (GCM) 10K type strain sequencing project: providing services to taxonomists for standard genome sequencing and annotation.</title>
        <authorList>
            <consortium name="The Broad Institute Genomics Platform"/>
            <consortium name="The Broad Institute Genome Sequencing Center for Infectious Disease"/>
            <person name="Wu L."/>
            <person name="Ma J."/>
        </authorList>
    </citation>
    <scope>NUCLEOTIDE SEQUENCE [LARGE SCALE GENOMIC DNA]</scope>
    <source>
        <strain evidence="2">NBRC 106310</strain>
    </source>
</reference>
<keyword evidence="2" id="KW-1185">Reference proteome</keyword>
<dbReference type="EMBL" id="AP027728">
    <property type="protein sequence ID" value="BDZ40139.1"/>
    <property type="molecule type" value="Genomic_DNA"/>
</dbReference>
<evidence type="ECO:0000313" key="1">
    <source>
        <dbReference type="EMBL" id="BDZ40139.1"/>
    </source>
</evidence>